<gene>
    <name evidence="3" type="ORF">PMEA_00008273</name>
</gene>
<feature type="transmembrane region" description="Helical" evidence="2">
    <location>
        <begin position="311"/>
        <end position="333"/>
    </location>
</feature>
<accession>A0AAU9WMZ1</accession>
<sequence>MDTKGKPANIYLFNCDNTCNLDPIESLLLTLQNDVKMRFTVHKRKFRLREMSEMSETVIPGLQMDFAVFAVHAHESRLSINEDNAGIGYASLYRALKRASDDKVLIVIGGDNSYKDTDEEDRFVISRWARRKVASQFGEEYLDGRQSFIFSWDKYYREIHEKALLHYFDPSKTGEKFEYQPKPKPSPKPVPQLKPQSEPIPHEPSDHGETKVDVEEPGPYPGPLYYPEGTVLLDTLIRYGRISFDSGDVRIWDQTWKPSERFIQDIARDWGSIPLADLQVRSLGSGGVTYKVTPVELPSRWSLSGWYKSSWVAFFTFLGVAGLVIYGIWRLALDYNQPRMPDQQGQHESTFKIV</sequence>
<evidence type="ECO:0000313" key="4">
    <source>
        <dbReference type="Proteomes" id="UP001159428"/>
    </source>
</evidence>
<keyword evidence="2" id="KW-0472">Membrane</keyword>
<dbReference type="EMBL" id="CALNXJ010000017">
    <property type="protein sequence ID" value="CAH3119395.1"/>
    <property type="molecule type" value="Genomic_DNA"/>
</dbReference>
<keyword evidence="4" id="KW-1185">Reference proteome</keyword>
<feature type="compositionally biased region" description="Pro residues" evidence="1">
    <location>
        <begin position="182"/>
        <end position="192"/>
    </location>
</feature>
<evidence type="ECO:0000256" key="1">
    <source>
        <dbReference type="SAM" id="MobiDB-lite"/>
    </source>
</evidence>
<evidence type="ECO:0000313" key="3">
    <source>
        <dbReference type="EMBL" id="CAH3119395.1"/>
    </source>
</evidence>
<comment type="caution">
    <text evidence="3">The sequence shown here is derived from an EMBL/GenBank/DDBJ whole genome shotgun (WGS) entry which is preliminary data.</text>
</comment>
<dbReference type="Proteomes" id="UP001159428">
    <property type="component" value="Unassembled WGS sequence"/>
</dbReference>
<keyword evidence="2" id="KW-1133">Transmembrane helix</keyword>
<evidence type="ECO:0000256" key="2">
    <source>
        <dbReference type="SAM" id="Phobius"/>
    </source>
</evidence>
<feature type="compositionally biased region" description="Basic and acidic residues" evidence="1">
    <location>
        <begin position="200"/>
        <end position="214"/>
    </location>
</feature>
<proteinExistence type="predicted"/>
<feature type="region of interest" description="Disordered" evidence="1">
    <location>
        <begin position="175"/>
        <end position="219"/>
    </location>
</feature>
<dbReference type="AlphaFoldDB" id="A0AAU9WMZ1"/>
<reference evidence="3 4" key="1">
    <citation type="submission" date="2022-05" db="EMBL/GenBank/DDBJ databases">
        <authorList>
            <consortium name="Genoscope - CEA"/>
            <person name="William W."/>
        </authorList>
    </citation>
    <scope>NUCLEOTIDE SEQUENCE [LARGE SCALE GENOMIC DNA]</scope>
</reference>
<organism evidence="3 4">
    <name type="scientific">Pocillopora meandrina</name>
    <dbReference type="NCBI Taxonomy" id="46732"/>
    <lineage>
        <taxon>Eukaryota</taxon>
        <taxon>Metazoa</taxon>
        <taxon>Cnidaria</taxon>
        <taxon>Anthozoa</taxon>
        <taxon>Hexacorallia</taxon>
        <taxon>Scleractinia</taxon>
        <taxon>Astrocoeniina</taxon>
        <taxon>Pocilloporidae</taxon>
        <taxon>Pocillopora</taxon>
    </lineage>
</organism>
<protein>
    <submittedName>
        <fullName evidence="3">Uncharacterized protein</fullName>
    </submittedName>
</protein>
<keyword evidence="2" id="KW-0812">Transmembrane</keyword>
<name>A0AAU9WMZ1_9CNID</name>